<dbReference type="InterPro" id="IPR057520">
    <property type="entry name" value="GRHL1/CP2_C"/>
</dbReference>
<dbReference type="GO" id="GO:0000978">
    <property type="term" value="F:RNA polymerase II cis-regulatory region sequence-specific DNA binding"/>
    <property type="evidence" value="ECO:0007669"/>
    <property type="project" value="TreeGrafter"/>
</dbReference>
<dbReference type="Pfam" id="PF04516">
    <property type="entry name" value="CP2"/>
    <property type="match status" value="1"/>
</dbReference>
<evidence type="ECO:0000256" key="6">
    <source>
        <dbReference type="PROSITE-ProRule" id="PRU01313"/>
    </source>
</evidence>
<feature type="region of interest" description="Disordered" evidence="7">
    <location>
        <begin position="189"/>
        <end position="220"/>
    </location>
</feature>
<accession>A0A3P8SR30</accession>
<dbReference type="Proteomes" id="UP000265080">
    <property type="component" value="Chromosome 17"/>
</dbReference>
<keyword evidence="4" id="KW-0804">Transcription</keyword>
<reference evidence="9" key="2">
    <citation type="submission" date="2025-08" db="UniProtKB">
        <authorList>
            <consortium name="Ensembl"/>
        </authorList>
    </citation>
    <scope>IDENTIFICATION</scope>
</reference>
<dbReference type="OMA" id="QAAQTQC"/>
<feature type="region of interest" description="Disordered" evidence="7">
    <location>
        <begin position="122"/>
        <end position="144"/>
    </location>
</feature>
<dbReference type="PANTHER" id="PTHR11037:SF17">
    <property type="entry name" value="GRAINYHEAD-LIKE PROTEIN 2 HOMOLOG"/>
    <property type="match status" value="1"/>
</dbReference>
<keyword evidence="2" id="KW-0805">Transcription regulation</keyword>
<evidence type="ECO:0000313" key="9">
    <source>
        <dbReference type="Ensembl" id="ENSAPEP00000014818.1"/>
    </source>
</evidence>
<protein>
    <submittedName>
        <fullName evidence="9">Grainyhead-like transcription factor 2b</fullName>
    </submittedName>
</protein>
<dbReference type="STRING" id="161767.ENSAPEP00000014818"/>
<keyword evidence="3 6" id="KW-0238">DNA-binding</keyword>
<name>A0A3P8SR30_AMPPE</name>
<evidence type="ECO:0000259" key="8">
    <source>
        <dbReference type="PROSITE" id="PS51968"/>
    </source>
</evidence>
<evidence type="ECO:0000313" key="10">
    <source>
        <dbReference type="Proteomes" id="UP000265080"/>
    </source>
</evidence>
<evidence type="ECO:0000256" key="3">
    <source>
        <dbReference type="ARBA" id="ARBA00023125"/>
    </source>
</evidence>
<sequence length="604" mass="68962">MSQETDNKRLVVVVPNESSFPAVRRAYTSEDEAWRSYLENPLTAATKAMMSINGDEDSANALGLLYDYYKVPKEKRLLPVPKVVEVTEEQEKRSVNFSQNEVETVDNRVQVLKSVPVNLSLNTEHQEAKREQFSSSTASGDGGSPTVAVVKAEVYAPVFMAGASLHYRVDGEEAPRVIYEQSPYEVTTVSHSSYVKEDQQSPPDSPYEEDRDGKYNSPSSLATDDFLFHQEGVDSFQYTLDATRSLRQKQGEGPMTYLNKGQFYAVTLNELSANKRLRHPISKVRSVIMVVFSEDKNRDEQLKYWKYWHSRQHTAKQRVLDIADYKESFNTIGNIEEIAYNAISFTWDVNEEAKIFITVNCLSTDFSSQKGVKGLPLMIQIDSYSYNNRSNKPLHRAYSQIKVFCDKGAERKIRDEERKLFRKKSKGKDGGVGVITVPKKSDTTYFKTMTDLEAQPVLFIPDVHFGNLQRAGQVFTFNTEEIEREGSVLVKRMFRPSDEDLCPSPHKQIKEETLKRVLLYVRKESDEVFDALMLKSPTLRGLMDAISEKYGVPTERIAKVYKKSKKGILVNMDDNIIEHYSNEDTFILSIESYADAYKIMLTEI</sequence>
<dbReference type="AlphaFoldDB" id="A0A3P8SR30"/>
<dbReference type="GO" id="GO:0021555">
    <property type="term" value="P:midbrain-hindbrain boundary morphogenesis"/>
    <property type="evidence" value="ECO:0007669"/>
    <property type="project" value="Ensembl"/>
</dbReference>
<feature type="domain" description="Grh/CP2 DB" evidence="8">
    <location>
        <begin position="231"/>
        <end position="460"/>
    </location>
</feature>
<reference evidence="9" key="3">
    <citation type="submission" date="2025-09" db="UniProtKB">
        <authorList>
            <consortium name="Ensembl"/>
        </authorList>
    </citation>
    <scope>IDENTIFICATION</scope>
</reference>
<dbReference type="InterPro" id="IPR040167">
    <property type="entry name" value="TF_CP2-like"/>
</dbReference>
<dbReference type="PANTHER" id="PTHR11037">
    <property type="entry name" value="TRANSCRIPTION FACTOR CP2"/>
    <property type="match status" value="1"/>
</dbReference>
<dbReference type="GO" id="GO:0048839">
    <property type="term" value="P:inner ear development"/>
    <property type="evidence" value="ECO:0007669"/>
    <property type="project" value="Ensembl"/>
</dbReference>
<dbReference type="GO" id="GO:0005634">
    <property type="term" value="C:nucleus"/>
    <property type="evidence" value="ECO:0007669"/>
    <property type="project" value="UniProtKB-SubCell"/>
</dbReference>
<comment type="subcellular location">
    <subcellularLocation>
        <location evidence="1 6">Nucleus</location>
    </subcellularLocation>
</comment>
<evidence type="ECO:0000256" key="5">
    <source>
        <dbReference type="ARBA" id="ARBA00023242"/>
    </source>
</evidence>
<dbReference type="Pfam" id="PF25416">
    <property type="entry name" value="GRHL1_C"/>
    <property type="match status" value="1"/>
</dbReference>
<evidence type="ECO:0000256" key="1">
    <source>
        <dbReference type="ARBA" id="ARBA00004123"/>
    </source>
</evidence>
<keyword evidence="10" id="KW-1185">Reference proteome</keyword>
<evidence type="ECO:0000256" key="7">
    <source>
        <dbReference type="SAM" id="MobiDB-lite"/>
    </source>
</evidence>
<reference evidence="9 10" key="1">
    <citation type="submission" date="2018-03" db="EMBL/GenBank/DDBJ databases">
        <title>Finding Nemo's genes: A chromosome-scale reference assembly of the genome of the orange clownfish Amphiprion percula.</title>
        <authorList>
            <person name="Lehmann R."/>
        </authorList>
    </citation>
    <scope>NUCLEOTIDE SEQUENCE</scope>
</reference>
<dbReference type="InterPro" id="IPR007604">
    <property type="entry name" value="CP2"/>
</dbReference>
<dbReference type="Ensembl" id="ENSAPET00000015205.1">
    <property type="protein sequence ID" value="ENSAPEP00000014818.1"/>
    <property type="gene ID" value="ENSAPEG00000010506.1"/>
</dbReference>
<dbReference type="GO" id="GO:0060561">
    <property type="term" value="P:apoptotic process involved in morphogenesis"/>
    <property type="evidence" value="ECO:0007669"/>
    <property type="project" value="Ensembl"/>
</dbReference>
<proteinExistence type="predicted"/>
<dbReference type="GO" id="GO:0001228">
    <property type="term" value="F:DNA-binding transcription activator activity, RNA polymerase II-specific"/>
    <property type="evidence" value="ECO:0007669"/>
    <property type="project" value="TreeGrafter"/>
</dbReference>
<dbReference type="PROSITE" id="PS51968">
    <property type="entry name" value="GRH_CP2_DB"/>
    <property type="match status" value="1"/>
</dbReference>
<evidence type="ECO:0000256" key="4">
    <source>
        <dbReference type="ARBA" id="ARBA00023163"/>
    </source>
</evidence>
<organism evidence="9 10">
    <name type="scientific">Amphiprion percula</name>
    <name type="common">Orange clownfish</name>
    <name type="synonym">Lutjanus percula</name>
    <dbReference type="NCBI Taxonomy" id="161767"/>
    <lineage>
        <taxon>Eukaryota</taxon>
        <taxon>Metazoa</taxon>
        <taxon>Chordata</taxon>
        <taxon>Craniata</taxon>
        <taxon>Vertebrata</taxon>
        <taxon>Euteleostomi</taxon>
        <taxon>Actinopterygii</taxon>
        <taxon>Neopterygii</taxon>
        <taxon>Teleostei</taxon>
        <taxon>Neoteleostei</taxon>
        <taxon>Acanthomorphata</taxon>
        <taxon>Ovalentaria</taxon>
        <taxon>Pomacentridae</taxon>
        <taxon>Amphiprion</taxon>
    </lineage>
</organism>
<keyword evidence="5 6" id="KW-0539">Nucleus</keyword>
<dbReference type="GeneTree" id="ENSGT00940000155788"/>
<evidence type="ECO:0000256" key="2">
    <source>
        <dbReference type="ARBA" id="ARBA00023015"/>
    </source>
</evidence>